<feature type="transmembrane region" description="Helical" evidence="10">
    <location>
        <begin position="348"/>
        <end position="369"/>
    </location>
</feature>
<evidence type="ECO:0000256" key="6">
    <source>
        <dbReference type="ARBA" id="ARBA00022958"/>
    </source>
</evidence>
<feature type="transmembrane region" description="Helical" evidence="10">
    <location>
        <begin position="277"/>
        <end position="299"/>
    </location>
</feature>
<evidence type="ECO:0000256" key="9">
    <source>
        <dbReference type="ARBA" id="ARBA00023136"/>
    </source>
</evidence>
<accession>A0A381YL20</accession>
<sequence>TTFFIGLVLYFSFRHKKNTIKVREAFFLTIISWVLIAVFASLPFVYSSSNLNYSNAFFESISGITTTGATVISNLDALTEGILIWRSLLQWFGGIGIIVLALAILPTLQIGGMQLLHMEHDDPYEKTLPKINQFVFEIFLIYLILTFICSLLYFMSGMSVFDAIAHAMTTISTGGFSTHNTSLAYFNSFNIESVSILFMIIGSLPFVIFLKMAHGEWKTLFKDDQIKLFFLILLFLVVITTYWLKQNYHENILYSLRITAFNITSILTGTGYTSSNYGMWGGFGLVVMLFIMFIGGCAGSTTGGIKIFRLQLLFRGAKTQIKKLTHPHGVFVTTFNDKIVGEDTFNSIMGFFFMYILTFIFSTILLSFFNLDFLTSLSAAASAISNVGPGLGSIIGPTGNYASIPNETKWILSITMLIGRLELFTFLVLLSVSFWKK</sequence>
<gene>
    <name evidence="11" type="ORF">METZ01_LOCUS130543</name>
</gene>
<dbReference type="AlphaFoldDB" id="A0A381YL20"/>
<dbReference type="EMBL" id="UINC01018484">
    <property type="protein sequence ID" value="SVA77689.1"/>
    <property type="molecule type" value="Genomic_DNA"/>
</dbReference>
<feature type="transmembrane region" description="Helical" evidence="10">
    <location>
        <begin position="134"/>
        <end position="155"/>
    </location>
</feature>
<dbReference type="InterPro" id="IPR004772">
    <property type="entry name" value="TrkH"/>
</dbReference>
<dbReference type="GO" id="GO:0015379">
    <property type="term" value="F:potassium:chloride symporter activity"/>
    <property type="evidence" value="ECO:0007669"/>
    <property type="project" value="InterPro"/>
</dbReference>
<keyword evidence="9 10" id="KW-0472">Membrane</keyword>
<evidence type="ECO:0000256" key="7">
    <source>
        <dbReference type="ARBA" id="ARBA00022989"/>
    </source>
</evidence>
<name>A0A381YL20_9ZZZZ</name>
<evidence type="ECO:0000256" key="4">
    <source>
        <dbReference type="ARBA" id="ARBA00022538"/>
    </source>
</evidence>
<feature type="transmembrane region" description="Helical" evidence="10">
    <location>
        <begin position="194"/>
        <end position="214"/>
    </location>
</feature>
<dbReference type="NCBIfam" id="TIGR00933">
    <property type="entry name" value="2a38"/>
    <property type="match status" value="1"/>
</dbReference>
<feature type="non-terminal residue" evidence="11">
    <location>
        <position position="1"/>
    </location>
</feature>
<keyword evidence="3" id="KW-1003">Cell membrane</keyword>
<evidence type="ECO:0000256" key="3">
    <source>
        <dbReference type="ARBA" id="ARBA00022475"/>
    </source>
</evidence>
<keyword evidence="7 10" id="KW-1133">Transmembrane helix</keyword>
<evidence type="ECO:0000256" key="5">
    <source>
        <dbReference type="ARBA" id="ARBA00022692"/>
    </source>
</evidence>
<dbReference type="PIRSF" id="PIRSF006247">
    <property type="entry name" value="TrkH"/>
    <property type="match status" value="1"/>
</dbReference>
<keyword evidence="2" id="KW-0813">Transport</keyword>
<reference evidence="11" key="1">
    <citation type="submission" date="2018-05" db="EMBL/GenBank/DDBJ databases">
        <authorList>
            <person name="Lanie J.A."/>
            <person name="Ng W.-L."/>
            <person name="Kazmierczak K.M."/>
            <person name="Andrzejewski T.M."/>
            <person name="Davidsen T.M."/>
            <person name="Wayne K.J."/>
            <person name="Tettelin H."/>
            <person name="Glass J.I."/>
            <person name="Rusch D."/>
            <person name="Podicherti R."/>
            <person name="Tsui H.-C.T."/>
            <person name="Winkler M.E."/>
        </authorList>
    </citation>
    <scope>NUCLEOTIDE SEQUENCE</scope>
</reference>
<feature type="transmembrane region" description="Helical" evidence="10">
    <location>
        <begin position="410"/>
        <end position="435"/>
    </location>
</feature>
<dbReference type="InterPro" id="IPR003445">
    <property type="entry name" value="Cat_transpt"/>
</dbReference>
<organism evidence="11">
    <name type="scientific">marine metagenome</name>
    <dbReference type="NCBI Taxonomy" id="408172"/>
    <lineage>
        <taxon>unclassified sequences</taxon>
        <taxon>metagenomes</taxon>
        <taxon>ecological metagenomes</taxon>
    </lineage>
</organism>
<keyword evidence="5 10" id="KW-0812">Transmembrane</keyword>
<dbReference type="GO" id="GO:0005886">
    <property type="term" value="C:plasma membrane"/>
    <property type="evidence" value="ECO:0007669"/>
    <property type="project" value="UniProtKB-SubCell"/>
</dbReference>
<evidence type="ECO:0000256" key="8">
    <source>
        <dbReference type="ARBA" id="ARBA00023065"/>
    </source>
</evidence>
<dbReference type="Pfam" id="PF02386">
    <property type="entry name" value="TrkH"/>
    <property type="match status" value="1"/>
</dbReference>
<evidence type="ECO:0000256" key="1">
    <source>
        <dbReference type="ARBA" id="ARBA00004651"/>
    </source>
</evidence>
<evidence type="ECO:0000313" key="11">
    <source>
        <dbReference type="EMBL" id="SVA77689.1"/>
    </source>
</evidence>
<keyword evidence="6" id="KW-0630">Potassium</keyword>
<proteinExistence type="predicted"/>
<dbReference type="PANTHER" id="PTHR32024:SF3">
    <property type="entry name" value="TRK SYSTEM POTASSIUM UPTAKE PROTEIN"/>
    <property type="match status" value="1"/>
</dbReference>
<keyword evidence="8" id="KW-0406">Ion transport</keyword>
<keyword evidence="4" id="KW-0633">Potassium transport</keyword>
<feature type="transmembrane region" description="Helical" evidence="10">
    <location>
        <begin position="88"/>
        <end position="108"/>
    </location>
</feature>
<evidence type="ECO:0000256" key="10">
    <source>
        <dbReference type="SAM" id="Phobius"/>
    </source>
</evidence>
<evidence type="ECO:0000256" key="2">
    <source>
        <dbReference type="ARBA" id="ARBA00022448"/>
    </source>
</evidence>
<feature type="transmembrane region" description="Helical" evidence="10">
    <location>
        <begin position="226"/>
        <end position="244"/>
    </location>
</feature>
<protein>
    <recommendedName>
        <fullName evidence="12">Potassium transporter TrkH</fullName>
    </recommendedName>
</protein>
<dbReference type="PANTHER" id="PTHR32024">
    <property type="entry name" value="TRK SYSTEM POTASSIUM UPTAKE PROTEIN TRKG-RELATED"/>
    <property type="match status" value="1"/>
</dbReference>
<evidence type="ECO:0008006" key="12">
    <source>
        <dbReference type="Google" id="ProtNLM"/>
    </source>
</evidence>
<feature type="transmembrane region" description="Helical" evidence="10">
    <location>
        <begin position="25"/>
        <end position="46"/>
    </location>
</feature>
<comment type="subcellular location">
    <subcellularLocation>
        <location evidence="1">Cell membrane</location>
        <topology evidence="1">Multi-pass membrane protein</topology>
    </subcellularLocation>
</comment>